<sequence length="235" mass="27109">MDITQYVKRVRIDSIRPNPWNPNKQSEEVFRRQIESIRRYGLLLPILVRKMDDGYEIIDGEHRYRACRELGIEEVAVIDLGNVDEKTAKHLTEIFTRLRGTADVMLEAKLLKELSDIPDLLDTLPLDEATFEHFLRLADYEPVPLPTPEPSFKEREEEKEEPASLRPPRPANEPEPQSSVEDEVEEQEDLGPQVYTLTLQLREENPNRLQAIASKLYKLLDKEGISYSVSGGIDE</sequence>
<dbReference type="GO" id="GO:0045881">
    <property type="term" value="P:positive regulation of sporulation resulting in formation of a cellular spore"/>
    <property type="evidence" value="ECO:0007669"/>
    <property type="project" value="TreeGrafter"/>
</dbReference>
<dbReference type="SMART" id="SM00470">
    <property type="entry name" value="ParB"/>
    <property type="match status" value="1"/>
</dbReference>
<protein>
    <recommendedName>
        <fullName evidence="2">ParB-like N-terminal domain-containing protein</fullName>
    </recommendedName>
</protein>
<accession>A0A497JIB6</accession>
<dbReference type="AlphaFoldDB" id="A0A497JIB6"/>
<evidence type="ECO:0000256" key="1">
    <source>
        <dbReference type="SAM" id="MobiDB-lite"/>
    </source>
</evidence>
<dbReference type="InterPro" id="IPR050336">
    <property type="entry name" value="Chromosome_partition/occlusion"/>
</dbReference>
<dbReference type="InterPro" id="IPR003115">
    <property type="entry name" value="ParB_N"/>
</dbReference>
<dbReference type="PANTHER" id="PTHR33375:SF1">
    <property type="entry name" value="CHROMOSOME-PARTITIONING PROTEIN PARB-RELATED"/>
    <property type="match status" value="1"/>
</dbReference>
<name>A0A497JIB6_9ARCH</name>
<dbReference type="Pfam" id="PF02195">
    <property type="entry name" value="ParB_N"/>
    <property type="match status" value="1"/>
</dbReference>
<dbReference type="GO" id="GO:0007059">
    <property type="term" value="P:chromosome segregation"/>
    <property type="evidence" value="ECO:0007669"/>
    <property type="project" value="TreeGrafter"/>
</dbReference>
<dbReference type="PANTHER" id="PTHR33375">
    <property type="entry name" value="CHROMOSOME-PARTITIONING PROTEIN PARB-RELATED"/>
    <property type="match status" value="1"/>
</dbReference>
<evidence type="ECO:0000313" key="4">
    <source>
        <dbReference type="Proteomes" id="UP000278031"/>
    </source>
</evidence>
<reference evidence="3 4" key="1">
    <citation type="submission" date="2018-06" db="EMBL/GenBank/DDBJ databases">
        <title>Extensive metabolic versatility and redundancy in microbially diverse, dynamic hydrothermal sediments.</title>
        <authorList>
            <person name="Dombrowski N."/>
            <person name="Teske A."/>
            <person name="Baker B.J."/>
        </authorList>
    </citation>
    <scope>NUCLEOTIDE SEQUENCE [LARGE SCALE GENOMIC DNA]</scope>
    <source>
        <strain evidence="3">B51_G17</strain>
    </source>
</reference>
<dbReference type="SUPFAM" id="SSF110849">
    <property type="entry name" value="ParB/Sulfiredoxin"/>
    <property type="match status" value="1"/>
</dbReference>
<comment type="caution">
    <text evidence="3">The sequence shown here is derived from an EMBL/GenBank/DDBJ whole genome shotgun (WGS) entry which is preliminary data.</text>
</comment>
<evidence type="ECO:0000313" key="3">
    <source>
        <dbReference type="EMBL" id="RLG71283.1"/>
    </source>
</evidence>
<dbReference type="InterPro" id="IPR036086">
    <property type="entry name" value="ParB/Sulfiredoxin_sf"/>
</dbReference>
<feature type="domain" description="ParB-like N-terminal" evidence="2">
    <location>
        <begin position="8"/>
        <end position="97"/>
    </location>
</feature>
<feature type="compositionally biased region" description="Acidic residues" evidence="1">
    <location>
        <begin position="180"/>
        <end position="189"/>
    </location>
</feature>
<proteinExistence type="predicted"/>
<dbReference type="Proteomes" id="UP000278031">
    <property type="component" value="Unassembled WGS sequence"/>
</dbReference>
<dbReference type="GO" id="GO:0005694">
    <property type="term" value="C:chromosome"/>
    <property type="evidence" value="ECO:0007669"/>
    <property type="project" value="TreeGrafter"/>
</dbReference>
<dbReference type="EMBL" id="QMWP01000001">
    <property type="protein sequence ID" value="RLG71283.1"/>
    <property type="molecule type" value="Genomic_DNA"/>
</dbReference>
<dbReference type="Gene3D" id="3.90.1530.10">
    <property type="entry name" value="Conserved hypothetical protein from pyrococcus furiosus pfu- 392566-001, ParB domain"/>
    <property type="match status" value="1"/>
</dbReference>
<feature type="region of interest" description="Disordered" evidence="1">
    <location>
        <begin position="145"/>
        <end position="196"/>
    </location>
</feature>
<evidence type="ECO:0000259" key="2">
    <source>
        <dbReference type="SMART" id="SM00470"/>
    </source>
</evidence>
<gene>
    <name evidence="3" type="ORF">DRO04_00030</name>
</gene>
<organism evidence="3 4">
    <name type="scientific">Candidatus Iainarchaeum sp</name>
    <dbReference type="NCBI Taxonomy" id="3101447"/>
    <lineage>
        <taxon>Archaea</taxon>
        <taxon>Candidatus Iainarchaeota</taxon>
        <taxon>Candidatus Iainarchaeia</taxon>
        <taxon>Candidatus Iainarchaeales</taxon>
        <taxon>Candidatus Iainarchaeaceae</taxon>
        <taxon>Candidatus Iainarchaeum</taxon>
    </lineage>
</organism>